<evidence type="ECO:0000313" key="9">
    <source>
        <dbReference type="Proteomes" id="UP000694700"/>
    </source>
</evidence>
<dbReference type="Ensembl" id="ENSCCRT00015013720.1">
    <property type="protein sequence ID" value="ENSCCRP00015013250.1"/>
    <property type="gene ID" value="ENSCCRG00015006011.1"/>
</dbReference>
<dbReference type="AlphaFoldDB" id="A0A8C1SUI1"/>
<keyword evidence="4 5" id="KW-0539">Nucleus</keyword>
<evidence type="ECO:0000313" key="8">
    <source>
        <dbReference type="Ensembl" id="ENSCCRP00015013250.1"/>
    </source>
</evidence>
<proteinExistence type="inferred from homology"/>
<dbReference type="GO" id="GO:0005634">
    <property type="term" value="C:nucleus"/>
    <property type="evidence" value="ECO:0007669"/>
    <property type="project" value="UniProtKB-SubCell"/>
</dbReference>
<keyword evidence="2 5" id="KW-0238">DNA-binding</keyword>
<dbReference type="PANTHER" id="PTHR11850">
    <property type="entry name" value="HOMEOBOX PROTEIN TRANSCRIPTION FACTORS"/>
    <property type="match status" value="1"/>
</dbReference>
<feature type="domain" description="Homeobox" evidence="7">
    <location>
        <begin position="269"/>
        <end position="332"/>
    </location>
</feature>
<dbReference type="Gene3D" id="1.10.10.60">
    <property type="entry name" value="Homeodomain-like"/>
    <property type="match status" value="1"/>
</dbReference>
<keyword evidence="3 5" id="KW-0371">Homeobox</keyword>
<evidence type="ECO:0000259" key="7">
    <source>
        <dbReference type="PROSITE" id="PS50071"/>
    </source>
</evidence>
<dbReference type="InterPro" id="IPR008422">
    <property type="entry name" value="KN_HD"/>
</dbReference>
<protein>
    <submittedName>
        <fullName evidence="8">Meis homeobox 1 b</fullName>
    </submittedName>
</protein>
<dbReference type="Ensembl" id="ENSCCRT00020045033.1">
    <property type="protein sequence ID" value="ENSCCRP00020041281.1"/>
    <property type="gene ID" value="ENSCCRG00020017306.1"/>
</dbReference>
<reference evidence="8" key="1">
    <citation type="submission" date="2025-05" db="UniProtKB">
        <authorList>
            <consortium name="Ensembl"/>
        </authorList>
    </citation>
    <scope>IDENTIFICATION</scope>
</reference>
<sequence>VYEDIPHYGMDGVGIPSTMYGDPHVAARSMQAVHLNHGPQLHSHQYPHTAHTNAMPPSMGSSVNDALKRDKDSIYGHPLFPLLALIFEKCELATCTPREPGVAGGDVCSSESFNEDIAVFAKQVRNCFMAEQFSSFVNFLQMIQAIQVLRFHLLELEKVHELCDNFCHRYISCLKGKMPIDLVIDDREGGSKSDSEEITRSSGHLDQVRTSWNRDHDDAASTRSGGTPGPSSGGHTSHSGDNSSEQGDGLDNSVASPSTGDDDDPDKEKKRNKKRGIFPKVATNIMRAWLFQHLTHPYPSEEQKKQLAQDTGLTILQVNNWFINARRRIVQPMIDQSNRAGKSPIVSVFNQGAPYNPDGQPMGGFVMDGQQHMGIRPPGPMSGMGMNMGMEGQWHYM</sequence>
<feature type="compositionally biased region" description="Polar residues" evidence="6">
    <location>
        <begin position="200"/>
        <end position="211"/>
    </location>
</feature>
<evidence type="ECO:0000256" key="4">
    <source>
        <dbReference type="ARBA" id="ARBA00023242"/>
    </source>
</evidence>
<dbReference type="GO" id="GO:0003677">
    <property type="term" value="F:DNA binding"/>
    <property type="evidence" value="ECO:0007669"/>
    <property type="project" value="UniProtKB-UniRule"/>
</dbReference>
<dbReference type="GO" id="GO:0006355">
    <property type="term" value="P:regulation of DNA-templated transcription"/>
    <property type="evidence" value="ECO:0007669"/>
    <property type="project" value="InterPro"/>
</dbReference>
<dbReference type="Proteomes" id="UP000694701">
    <property type="component" value="Unplaced"/>
</dbReference>
<dbReference type="InterPro" id="IPR032453">
    <property type="entry name" value="PKNOX/Meis_N"/>
</dbReference>
<dbReference type="InterPro" id="IPR001356">
    <property type="entry name" value="HD"/>
</dbReference>
<dbReference type="FunFam" id="1.10.10.60:FF:000004">
    <property type="entry name" value="Meis2 homeobox isoform 2c"/>
    <property type="match status" value="1"/>
</dbReference>
<evidence type="ECO:0000256" key="1">
    <source>
        <dbReference type="ARBA" id="ARBA00009661"/>
    </source>
</evidence>
<dbReference type="SUPFAM" id="SSF46689">
    <property type="entry name" value="Homeodomain-like"/>
    <property type="match status" value="1"/>
</dbReference>
<dbReference type="Pfam" id="PF05920">
    <property type="entry name" value="Homeobox_KN"/>
    <property type="match status" value="1"/>
</dbReference>
<dbReference type="PROSITE" id="PS50071">
    <property type="entry name" value="HOMEOBOX_2"/>
    <property type="match status" value="1"/>
</dbReference>
<feature type="compositionally biased region" description="Basic and acidic residues" evidence="6">
    <location>
        <begin position="186"/>
        <end position="199"/>
    </location>
</feature>
<accession>A0A8C1SUI1</accession>
<comment type="similarity">
    <text evidence="1">Belongs to the TALE/MEIS homeobox family.</text>
</comment>
<dbReference type="Pfam" id="PF16493">
    <property type="entry name" value="Meis_PKNOX_N"/>
    <property type="match status" value="1"/>
</dbReference>
<evidence type="ECO:0000256" key="6">
    <source>
        <dbReference type="SAM" id="MobiDB-lite"/>
    </source>
</evidence>
<dbReference type="InterPro" id="IPR009057">
    <property type="entry name" value="Homeodomain-like_sf"/>
</dbReference>
<dbReference type="SMART" id="SM00389">
    <property type="entry name" value="HOX"/>
    <property type="match status" value="1"/>
</dbReference>
<organism evidence="8 9">
    <name type="scientific">Cyprinus carpio</name>
    <name type="common">Common carp</name>
    <dbReference type="NCBI Taxonomy" id="7962"/>
    <lineage>
        <taxon>Eukaryota</taxon>
        <taxon>Metazoa</taxon>
        <taxon>Chordata</taxon>
        <taxon>Craniata</taxon>
        <taxon>Vertebrata</taxon>
        <taxon>Euteleostomi</taxon>
        <taxon>Actinopterygii</taxon>
        <taxon>Neopterygii</taxon>
        <taxon>Teleostei</taxon>
        <taxon>Ostariophysi</taxon>
        <taxon>Cypriniformes</taxon>
        <taxon>Cyprinidae</taxon>
        <taxon>Cyprininae</taxon>
        <taxon>Cyprinus</taxon>
    </lineage>
</organism>
<comment type="subcellular location">
    <subcellularLocation>
        <location evidence="5">Nucleus</location>
    </subcellularLocation>
</comment>
<feature type="DNA-binding region" description="Homeobox" evidence="5">
    <location>
        <begin position="271"/>
        <end position="333"/>
    </location>
</feature>
<dbReference type="Proteomes" id="UP000694700">
    <property type="component" value="Unplaced"/>
</dbReference>
<name>A0A8C1SUI1_CYPCA</name>
<evidence type="ECO:0000256" key="3">
    <source>
        <dbReference type="ARBA" id="ARBA00023155"/>
    </source>
</evidence>
<evidence type="ECO:0000256" key="2">
    <source>
        <dbReference type="ARBA" id="ARBA00023125"/>
    </source>
</evidence>
<gene>
    <name evidence="8" type="primary">LOC109098127</name>
</gene>
<feature type="region of interest" description="Disordered" evidence="6">
    <location>
        <begin position="186"/>
        <end position="278"/>
    </location>
</feature>
<dbReference type="InterPro" id="IPR050224">
    <property type="entry name" value="TALE_homeobox"/>
</dbReference>
<dbReference type="CDD" id="cd00086">
    <property type="entry name" value="homeodomain"/>
    <property type="match status" value="1"/>
</dbReference>
<evidence type="ECO:0000256" key="5">
    <source>
        <dbReference type="PROSITE-ProRule" id="PRU00108"/>
    </source>
</evidence>